<dbReference type="FunFam" id="3.10.250.10:FF:000006">
    <property type="entry name" value="neurotrypsin isoform X2"/>
    <property type="match status" value="1"/>
</dbReference>
<evidence type="ECO:0000256" key="3">
    <source>
        <dbReference type="ARBA" id="ARBA00023157"/>
    </source>
</evidence>
<dbReference type="InterPro" id="IPR001190">
    <property type="entry name" value="SRCR"/>
</dbReference>
<dbReference type="InParanoid" id="A0A4W3GLI7"/>
<dbReference type="PROSITE" id="PS50287">
    <property type="entry name" value="SRCR_2"/>
    <property type="match status" value="1"/>
</dbReference>
<dbReference type="Pfam" id="PF00530">
    <property type="entry name" value="SRCR"/>
    <property type="match status" value="1"/>
</dbReference>
<dbReference type="SMART" id="SM00202">
    <property type="entry name" value="SR"/>
    <property type="match status" value="1"/>
</dbReference>
<evidence type="ECO:0000313" key="8">
    <source>
        <dbReference type="Proteomes" id="UP000314986"/>
    </source>
</evidence>
<evidence type="ECO:0000313" key="7">
    <source>
        <dbReference type="Ensembl" id="ENSCMIP00000003735.1"/>
    </source>
</evidence>
<evidence type="ECO:0000256" key="5">
    <source>
        <dbReference type="PROSITE-ProRule" id="PRU00196"/>
    </source>
</evidence>
<reference evidence="7" key="5">
    <citation type="submission" date="2025-09" db="UniProtKB">
        <authorList>
            <consortium name="Ensembl"/>
        </authorList>
    </citation>
    <scope>IDENTIFICATION</scope>
</reference>
<evidence type="ECO:0000259" key="6">
    <source>
        <dbReference type="PROSITE" id="PS50287"/>
    </source>
</evidence>
<evidence type="ECO:0000256" key="2">
    <source>
        <dbReference type="ARBA" id="ARBA00022737"/>
    </source>
</evidence>
<dbReference type="PANTHER" id="PTHR47653:SF1">
    <property type="entry name" value="DELETED IN MALIGNANT BRAIN TUMORS 1 PROTEIN"/>
    <property type="match status" value="1"/>
</dbReference>
<reference evidence="8" key="1">
    <citation type="journal article" date="2006" name="Science">
        <title>Ancient noncoding elements conserved in the human genome.</title>
        <authorList>
            <person name="Venkatesh B."/>
            <person name="Kirkness E.F."/>
            <person name="Loh Y.H."/>
            <person name="Halpern A.L."/>
            <person name="Lee A.P."/>
            <person name="Johnson J."/>
            <person name="Dandona N."/>
            <person name="Viswanathan L.D."/>
            <person name="Tay A."/>
            <person name="Venter J.C."/>
            <person name="Strausberg R.L."/>
            <person name="Brenner S."/>
        </authorList>
    </citation>
    <scope>NUCLEOTIDE SEQUENCE [LARGE SCALE GENOMIC DNA]</scope>
</reference>
<feature type="disulfide bond" evidence="5">
    <location>
        <begin position="41"/>
        <end position="105"/>
    </location>
</feature>
<reference evidence="8" key="3">
    <citation type="journal article" date="2014" name="Nature">
        <title>Elephant shark genome provides unique insights into gnathostome evolution.</title>
        <authorList>
            <consortium name="International Elephant Shark Genome Sequencing Consortium"/>
            <person name="Venkatesh B."/>
            <person name="Lee A.P."/>
            <person name="Ravi V."/>
            <person name="Maurya A.K."/>
            <person name="Lian M.M."/>
            <person name="Swann J.B."/>
            <person name="Ohta Y."/>
            <person name="Flajnik M.F."/>
            <person name="Sutoh Y."/>
            <person name="Kasahara M."/>
            <person name="Hoon S."/>
            <person name="Gangu V."/>
            <person name="Roy S.W."/>
            <person name="Irimia M."/>
            <person name="Korzh V."/>
            <person name="Kondrychyn I."/>
            <person name="Lim Z.W."/>
            <person name="Tay B.H."/>
            <person name="Tohari S."/>
            <person name="Kong K.W."/>
            <person name="Ho S."/>
            <person name="Lorente-Galdos B."/>
            <person name="Quilez J."/>
            <person name="Marques-Bonet T."/>
            <person name="Raney B.J."/>
            <person name="Ingham P.W."/>
            <person name="Tay A."/>
            <person name="Hillier L.W."/>
            <person name="Minx P."/>
            <person name="Boehm T."/>
            <person name="Wilson R.K."/>
            <person name="Brenner S."/>
            <person name="Warren W.C."/>
        </authorList>
    </citation>
    <scope>NUCLEOTIDE SEQUENCE [LARGE SCALE GENOMIC DNA]</scope>
</reference>
<dbReference type="PANTHER" id="PTHR47653">
    <property type="entry name" value="PROTEIN BARK BEETLE"/>
    <property type="match status" value="1"/>
</dbReference>
<sequence>SLPPHTVMLMSSGQGLRLVGGSSNCSGRVEILYNGTWGTVCDDSWDLRDANVVCRYLQCGPALRAVREAGSGQGSGPVWLDEVQCLGGESSLWDCVSSSAPHSDCTHKEDAAVTLVCGCVQCCVTAYSAV</sequence>
<dbReference type="AlphaFoldDB" id="A0A4W3GLI7"/>
<evidence type="ECO:0000256" key="4">
    <source>
        <dbReference type="ARBA" id="ARBA00023180"/>
    </source>
</evidence>
<dbReference type="Ensembl" id="ENSCMIT00000003880.1">
    <property type="protein sequence ID" value="ENSCMIP00000003735.1"/>
    <property type="gene ID" value="ENSCMIG00000002247.1"/>
</dbReference>
<keyword evidence="3 5" id="KW-1015">Disulfide bond</keyword>
<protein>
    <recommendedName>
        <fullName evidence="6">SRCR domain-containing protein</fullName>
    </recommendedName>
</protein>
<proteinExistence type="predicted"/>
<keyword evidence="2" id="KW-0677">Repeat</keyword>
<accession>A0A4W3GLI7</accession>
<dbReference type="InterPro" id="IPR053243">
    <property type="entry name" value="SJ_maturation_regulator"/>
</dbReference>
<reference evidence="7" key="4">
    <citation type="submission" date="2025-08" db="UniProtKB">
        <authorList>
            <consortium name="Ensembl"/>
        </authorList>
    </citation>
    <scope>IDENTIFICATION</scope>
</reference>
<keyword evidence="4" id="KW-0325">Glycoprotein</keyword>
<dbReference type="PRINTS" id="PR00258">
    <property type="entry name" value="SPERACTRCPTR"/>
</dbReference>
<feature type="domain" description="SRCR" evidence="6">
    <location>
        <begin position="16"/>
        <end position="116"/>
    </location>
</feature>
<reference evidence="8" key="2">
    <citation type="journal article" date="2007" name="PLoS Biol.">
        <title>Survey sequencing and comparative analysis of the elephant shark (Callorhinchus milii) genome.</title>
        <authorList>
            <person name="Venkatesh B."/>
            <person name="Kirkness E.F."/>
            <person name="Loh Y.H."/>
            <person name="Halpern A.L."/>
            <person name="Lee A.P."/>
            <person name="Johnson J."/>
            <person name="Dandona N."/>
            <person name="Viswanathan L.D."/>
            <person name="Tay A."/>
            <person name="Venter J.C."/>
            <person name="Strausberg R.L."/>
            <person name="Brenner S."/>
        </authorList>
    </citation>
    <scope>NUCLEOTIDE SEQUENCE [LARGE SCALE GENOMIC DNA]</scope>
</reference>
<keyword evidence="8" id="KW-1185">Reference proteome</keyword>
<dbReference type="GeneTree" id="ENSGT00940000155987"/>
<dbReference type="Proteomes" id="UP000314986">
    <property type="component" value="Unassembled WGS sequence"/>
</dbReference>
<dbReference type="OMA" id="SATHNCG"/>
<name>A0A4W3GLI7_CALMI</name>
<dbReference type="GO" id="GO:0045217">
    <property type="term" value="P:cell-cell junction maintenance"/>
    <property type="evidence" value="ECO:0007669"/>
    <property type="project" value="TreeGrafter"/>
</dbReference>
<dbReference type="GO" id="GO:0016020">
    <property type="term" value="C:membrane"/>
    <property type="evidence" value="ECO:0007669"/>
    <property type="project" value="InterPro"/>
</dbReference>
<comment type="caution">
    <text evidence="5">Lacks conserved residue(s) required for the propagation of feature annotation.</text>
</comment>
<feature type="disulfide bond" evidence="5">
    <location>
        <begin position="85"/>
        <end position="95"/>
    </location>
</feature>
<keyword evidence="1" id="KW-0732">Signal</keyword>
<dbReference type="InterPro" id="IPR036772">
    <property type="entry name" value="SRCR-like_dom_sf"/>
</dbReference>
<organism evidence="7 8">
    <name type="scientific">Callorhinchus milii</name>
    <name type="common">Ghost shark</name>
    <dbReference type="NCBI Taxonomy" id="7868"/>
    <lineage>
        <taxon>Eukaryota</taxon>
        <taxon>Metazoa</taxon>
        <taxon>Chordata</taxon>
        <taxon>Craniata</taxon>
        <taxon>Vertebrata</taxon>
        <taxon>Chondrichthyes</taxon>
        <taxon>Holocephali</taxon>
        <taxon>Chimaeriformes</taxon>
        <taxon>Callorhinchidae</taxon>
        <taxon>Callorhinchus</taxon>
    </lineage>
</organism>
<evidence type="ECO:0000256" key="1">
    <source>
        <dbReference type="ARBA" id="ARBA00022729"/>
    </source>
</evidence>
<dbReference type="SUPFAM" id="SSF56487">
    <property type="entry name" value="SRCR-like"/>
    <property type="match status" value="1"/>
</dbReference>
<dbReference type="Gene3D" id="3.10.250.10">
    <property type="entry name" value="SRCR-like domain"/>
    <property type="match status" value="1"/>
</dbReference>